<keyword evidence="1" id="KW-0812">Transmembrane</keyword>
<keyword evidence="1" id="KW-0472">Membrane</keyword>
<organism evidence="2 3">
    <name type="scientific">Krasilnikovia cinnamomea</name>
    <dbReference type="NCBI Taxonomy" id="349313"/>
    <lineage>
        <taxon>Bacteria</taxon>
        <taxon>Bacillati</taxon>
        <taxon>Actinomycetota</taxon>
        <taxon>Actinomycetes</taxon>
        <taxon>Micromonosporales</taxon>
        <taxon>Micromonosporaceae</taxon>
        <taxon>Krasilnikovia</taxon>
    </lineage>
</organism>
<feature type="transmembrane region" description="Helical" evidence="1">
    <location>
        <begin position="66"/>
        <end position="87"/>
    </location>
</feature>
<comment type="caution">
    <text evidence="2">The sequence shown here is derived from an EMBL/GenBank/DDBJ whole genome shotgun (WGS) entry which is preliminary data.</text>
</comment>
<protein>
    <submittedName>
        <fullName evidence="2">Uncharacterized protein</fullName>
    </submittedName>
</protein>
<proteinExistence type="predicted"/>
<name>A0A4Q7ZUW9_9ACTN</name>
<evidence type="ECO:0000313" key="2">
    <source>
        <dbReference type="EMBL" id="RZU54389.1"/>
    </source>
</evidence>
<dbReference type="Proteomes" id="UP000292564">
    <property type="component" value="Unassembled WGS sequence"/>
</dbReference>
<dbReference type="AlphaFoldDB" id="A0A4Q7ZUW9"/>
<evidence type="ECO:0000256" key="1">
    <source>
        <dbReference type="SAM" id="Phobius"/>
    </source>
</evidence>
<keyword evidence="1" id="KW-1133">Transmembrane helix</keyword>
<keyword evidence="3" id="KW-1185">Reference proteome</keyword>
<reference evidence="2 3" key="1">
    <citation type="submission" date="2019-02" db="EMBL/GenBank/DDBJ databases">
        <title>Sequencing the genomes of 1000 actinobacteria strains.</title>
        <authorList>
            <person name="Klenk H.-P."/>
        </authorList>
    </citation>
    <scope>NUCLEOTIDE SEQUENCE [LARGE SCALE GENOMIC DNA]</scope>
    <source>
        <strain evidence="2 3">DSM 45162</strain>
    </source>
</reference>
<gene>
    <name evidence="2" type="ORF">EV385_6340</name>
</gene>
<accession>A0A4Q7ZUW9</accession>
<dbReference type="EMBL" id="SHKY01000001">
    <property type="protein sequence ID" value="RZU54389.1"/>
    <property type="molecule type" value="Genomic_DNA"/>
</dbReference>
<evidence type="ECO:0000313" key="3">
    <source>
        <dbReference type="Proteomes" id="UP000292564"/>
    </source>
</evidence>
<sequence length="243" mass="25979">MRLPSLASGAKAKVLQQPVPPLGDAVMLGCMVGWKRTQSGLYLPVAEPGAPGAPATSSKPSDRVQAAGTAIAALVAAAALAVSLMALRGQQEAQDRADQRFQQRYAERVAWWTRRNPDVLVVQNRSPVPVVGNSVVAGSPERGGFRPRLLPTSDVPPCTELTVELRVVSRYPSAPVATTGRPDLPGLSVWEVRAVRFHDRVGFWERGPERLVPLDRDAGERDIRGGYLTGTTLSPLGDCGTDT</sequence>